<accession>A0A2G4SER3</accession>
<keyword evidence="2" id="KW-1185">Reference proteome</keyword>
<dbReference type="GeneID" id="35445229"/>
<dbReference type="Proteomes" id="UP000242254">
    <property type="component" value="Unassembled WGS sequence"/>
</dbReference>
<name>A0A2G4SER3_RHIZD</name>
<organism evidence="1 2">
    <name type="scientific">Rhizopus microsporus ATCC 52813</name>
    <dbReference type="NCBI Taxonomy" id="1340429"/>
    <lineage>
        <taxon>Eukaryota</taxon>
        <taxon>Fungi</taxon>
        <taxon>Fungi incertae sedis</taxon>
        <taxon>Mucoromycota</taxon>
        <taxon>Mucoromycotina</taxon>
        <taxon>Mucoromycetes</taxon>
        <taxon>Mucorales</taxon>
        <taxon>Mucorineae</taxon>
        <taxon>Rhizopodaceae</taxon>
        <taxon>Rhizopus</taxon>
    </lineage>
</organism>
<protein>
    <submittedName>
        <fullName evidence="1">Uncharacterized protein</fullName>
    </submittedName>
</protein>
<dbReference type="AlphaFoldDB" id="A0A2G4SER3"/>
<gene>
    <name evidence="1" type="ORF">RHIMIDRAFT_296060</name>
</gene>
<evidence type="ECO:0000313" key="2">
    <source>
        <dbReference type="Proteomes" id="UP000242254"/>
    </source>
</evidence>
<reference evidence="1 2" key="1">
    <citation type="journal article" date="2016" name="Proc. Natl. Acad. Sci. U.S.A.">
        <title>Lipid metabolic changes in an early divergent fungus govern the establishment of a mutualistic symbiosis with endobacteria.</title>
        <authorList>
            <person name="Lastovetsky O.A."/>
            <person name="Gaspar M.L."/>
            <person name="Mondo S.J."/>
            <person name="LaButti K.M."/>
            <person name="Sandor L."/>
            <person name="Grigoriev I.V."/>
            <person name="Henry S.A."/>
            <person name="Pawlowska T.E."/>
        </authorList>
    </citation>
    <scope>NUCLEOTIDE SEQUENCE [LARGE SCALE GENOMIC DNA]</scope>
    <source>
        <strain evidence="1 2">ATCC 52813</strain>
    </source>
</reference>
<dbReference type="EMBL" id="KZ303882">
    <property type="protein sequence ID" value="PHZ07274.1"/>
    <property type="molecule type" value="Genomic_DNA"/>
</dbReference>
<sequence>MIYKYYPEANVISKYDPTNNGWCGYSCIARAVLGMPYLVADTAGFAVRSTMRNYMVAHKSQFVEFFGLERYQKNLDMLTAPVDDSHNWWFTTPDGIWIAVITFKVPLISREASPDPLSSWIVDGKNVSEMFLQYRQGCRITHETDPLNVVINTRELLALSNILLLKKSLLGENEMKNPFDVKLNDNMYNGVLTRLYTKGKFVRCIKAKMEKLTKKYMSEKIDRYSFMYKMSKLAKNSKDSYRAVICAVQAAVLATQAIDIFPISEGHLQASYIHPLMNNLFRSSKEEAIPHVSNKAFSMGCITNGSRPDYIVEVYDNETNRYTNIIGEIKTKETRQKGITVDLYRIAIFCKEAMDKHNLDTVMGFQAVGVEITFYAMTIFSPQVYTFIELCTMRMPITTKNAIEFIDEVDKLYMLSIIHQQSCNPSREYTSSFRCKTLSLDYIDMKIPKKECEII</sequence>
<evidence type="ECO:0000313" key="1">
    <source>
        <dbReference type="EMBL" id="PHZ07274.1"/>
    </source>
</evidence>
<proteinExistence type="predicted"/>
<dbReference type="RefSeq" id="XP_023460982.1">
    <property type="nucleotide sequence ID" value="XM_023614240.1"/>
</dbReference>